<comment type="subcellular location">
    <subcellularLocation>
        <location evidence="1">Membrane</location>
        <topology evidence="1">Multi-pass membrane protein</topology>
    </subcellularLocation>
</comment>
<accession>I2GYZ5</accession>
<dbReference type="FunCoup" id="I2GYZ5">
    <property type="interactions" value="124"/>
</dbReference>
<feature type="transmembrane region" description="Helical" evidence="6">
    <location>
        <begin position="320"/>
        <end position="339"/>
    </location>
</feature>
<dbReference type="eggNOG" id="KOG3860">
    <property type="taxonomic scope" value="Eukaryota"/>
</dbReference>
<dbReference type="Pfam" id="PF03062">
    <property type="entry name" value="MBOAT"/>
    <property type="match status" value="1"/>
</dbReference>
<dbReference type="GO" id="GO:0005783">
    <property type="term" value="C:endoplasmic reticulum"/>
    <property type="evidence" value="ECO:0007669"/>
    <property type="project" value="TreeGrafter"/>
</dbReference>
<evidence type="ECO:0000313" key="7">
    <source>
        <dbReference type="EMBL" id="CCH59347.1"/>
    </source>
</evidence>
<evidence type="ECO:0000313" key="8">
    <source>
        <dbReference type="Proteomes" id="UP000002866"/>
    </source>
</evidence>
<dbReference type="OMA" id="GWHRSYN"/>
<evidence type="ECO:0000256" key="2">
    <source>
        <dbReference type="ARBA" id="ARBA00010323"/>
    </source>
</evidence>
<protein>
    <submittedName>
        <fullName evidence="7">Uncharacterized protein</fullName>
    </submittedName>
</protein>
<feature type="transmembrane region" description="Helical" evidence="6">
    <location>
        <begin position="79"/>
        <end position="98"/>
    </location>
</feature>
<dbReference type="HOGENOM" id="CLU_021430_1_1_1"/>
<sequence length="601" mass="69869">MSSLIHAIRDFISVESLDSRVLPKAALHKRLVSSSSSSSSSLKSYKKGRNNEDIGELNHTGNLNVTGTKPLWNTLEFKFYYIMFLIVVPWMILTTMSASNETNQNYYRFERLLSQGWLFGRKVDNSDAQYRFFRDNLVLLSALGIAHVTIKRSVITFTNLSKLTFDLIFGLIFIFAAHGVNSIRIFLHMFILFGISHIFRGQKQFATILLWIYGVGSIFINAKYRTYPFSNFLGILSPLDTGYKGIIERWDVFFNFTLLRLLSYNLDYLERWDNILKDKGGILSNEIESKEMLESKVDYLTERSRLVAPLNIQTYNVYNYVAYSIYTPLFIAGPIITFNDYIYQTLQTLPSINRKRIVSYAIKLVIAILTMEFILHFAYVVAVSKTKAWEGNTPFQNSMIGLVNLNIIWLKLMIPWRLFRLWAMCDQIDTPENMIRCVDNNYSALAFWRAWHRSYNKWVIRYIYIPLGGSKNRILSSLAVFTFVAIWHDVELKLLLWGWLIVLFLLPEMFATQYFAKYRSKPWYRHFCALGAVLNIWLMMIANLFGFCLGADGTAKLLRDMFSSLSGFVFFIASTGCLFIAVQIMFEQREEEKRRGINLKC</sequence>
<feature type="transmembrane region" description="Helical" evidence="6">
    <location>
        <begin position="205"/>
        <end position="224"/>
    </location>
</feature>
<evidence type="ECO:0000256" key="3">
    <source>
        <dbReference type="ARBA" id="ARBA00022692"/>
    </source>
</evidence>
<dbReference type="OrthoDB" id="420606at2759"/>
<feature type="transmembrane region" description="Helical" evidence="6">
    <location>
        <begin position="567"/>
        <end position="586"/>
    </location>
</feature>
<keyword evidence="8" id="KW-1185">Reference proteome</keyword>
<dbReference type="Proteomes" id="UP000002866">
    <property type="component" value="Chromosome 2"/>
</dbReference>
<feature type="transmembrane region" description="Helical" evidence="6">
    <location>
        <begin position="360"/>
        <end position="382"/>
    </location>
</feature>
<evidence type="ECO:0000256" key="4">
    <source>
        <dbReference type="ARBA" id="ARBA00022989"/>
    </source>
</evidence>
<keyword evidence="5 6" id="KW-0472">Membrane</keyword>
<dbReference type="KEGG" id="tbl:TBLA_0B05140"/>
<feature type="transmembrane region" description="Helical" evidence="6">
    <location>
        <begin position="137"/>
        <end position="155"/>
    </location>
</feature>
<reference evidence="7 8" key="1">
    <citation type="journal article" date="2011" name="Proc. Natl. Acad. Sci. U.S.A.">
        <title>Evolutionary erosion of yeast sex chromosomes by mating-type switching accidents.</title>
        <authorList>
            <person name="Gordon J.L."/>
            <person name="Armisen D."/>
            <person name="Proux-Wera E."/>
            <person name="Oheigeartaigh S.S."/>
            <person name="Byrne K.P."/>
            <person name="Wolfe K.H."/>
        </authorList>
    </citation>
    <scope>NUCLEOTIDE SEQUENCE [LARGE SCALE GENOMIC DNA]</scope>
    <source>
        <strain evidence="8">ATCC 34711 / CBS 6284 / DSM 70876 / NBRC 10599 / NRRL Y-10934 / UCD 77-7</strain>
    </source>
</reference>
<keyword evidence="3 6" id="KW-0812">Transmembrane</keyword>
<dbReference type="STRING" id="1071380.I2GYZ5"/>
<gene>
    <name evidence="7" type="primary">TBLA0B05140</name>
    <name evidence="7" type="ORF">TBLA_0B05140</name>
</gene>
<dbReference type="InParanoid" id="I2GYZ5"/>
<organism evidence="7 8">
    <name type="scientific">Henningerozyma blattae (strain ATCC 34711 / CBS 6284 / DSM 70876 / NBRC 10599 / NRRL Y-10934 / UCD 77-7)</name>
    <name type="common">Yeast</name>
    <name type="synonym">Tetrapisispora blattae</name>
    <dbReference type="NCBI Taxonomy" id="1071380"/>
    <lineage>
        <taxon>Eukaryota</taxon>
        <taxon>Fungi</taxon>
        <taxon>Dikarya</taxon>
        <taxon>Ascomycota</taxon>
        <taxon>Saccharomycotina</taxon>
        <taxon>Saccharomycetes</taxon>
        <taxon>Saccharomycetales</taxon>
        <taxon>Saccharomycetaceae</taxon>
        <taxon>Henningerozyma</taxon>
    </lineage>
</organism>
<dbReference type="GO" id="GO:0016020">
    <property type="term" value="C:membrane"/>
    <property type="evidence" value="ECO:0007669"/>
    <property type="project" value="UniProtKB-SubCell"/>
</dbReference>
<dbReference type="AlphaFoldDB" id="I2GYZ5"/>
<feature type="transmembrane region" description="Helical" evidence="6">
    <location>
        <begin position="394"/>
        <end position="414"/>
    </location>
</feature>
<dbReference type="InterPro" id="IPR051085">
    <property type="entry name" value="MB_O-acyltransferase"/>
</dbReference>
<keyword evidence="4 6" id="KW-1133">Transmembrane helix</keyword>
<proteinExistence type="inferred from homology"/>
<dbReference type="EMBL" id="HE806317">
    <property type="protein sequence ID" value="CCH59347.1"/>
    <property type="molecule type" value="Genomic_DNA"/>
</dbReference>
<evidence type="ECO:0000256" key="6">
    <source>
        <dbReference type="SAM" id="Phobius"/>
    </source>
</evidence>
<dbReference type="RefSeq" id="XP_004178866.1">
    <property type="nucleotide sequence ID" value="XM_004178818.1"/>
</dbReference>
<dbReference type="PANTHER" id="PTHR13285">
    <property type="entry name" value="ACYLTRANSFERASE"/>
    <property type="match status" value="1"/>
</dbReference>
<feature type="transmembrane region" description="Helical" evidence="6">
    <location>
        <begin position="527"/>
        <end position="547"/>
    </location>
</feature>
<evidence type="ECO:0000256" key="5">
    <source>
        <dbReference type="ARBA" id="ARBA00023136"/>
    </source>
</evidence>
<dbReference type="InterPro" id="IPR004299">
    <property type="entry name" value="MBOAT_fam"/>
</dbReference>
<feature type="transmembrane region" description="Helical" evidence="6">
    <location>
        <begin position="167"/>
        <end position="193"/>
    </location>
</feature>
<evidence type="ECO:0000256" key="1">
    <source>
        <dbReference type="ARBA" id="ARBA00004141"/>
    </source>
</evidence>
<name>I2GYZ5_HENB6</name>
<dbReference type="GO" id="GO:0006506">
    <property type="term" value="P:GPI anchor biosynthetic process"/>
    <property type="evidence" value="ECO:0007669"/>
    <property type="project" value="TreeGrafter"/>
</dbReference>
<dbReference type="GO" id="GO:0008374">
    <property type="term" value="F:O-acyltransferase activity"/>
    <property type="evidence" value="ECO:0007669"/>
    <property type="project" value="TreeGrafter"/>
</dbReference>
<dbReference type="GeneID" id="14494418"/>
<comment type="similarity">
    <text evidence="2">Belongs to the membrane-bound acyltransferase family.</text>
</comment>
<dbReference type="PANTHER" id="PTHR13285:SF18">
    <property type="entry name" value="PROTEIN-CYSTEINE N-PALMITOYLTRANSFERASE RASP"/>
    <property type="match status" value="1"/>
</dbReference>